<accession>A0A1I6UWE5</accession>
<feature type="signal peptide" evidence="1">
    <location>
        <begin position="1"/>
        <end position="23"/>
    </location>
</feature>
<dbReference type="InterPro" id="IPR010239">
    <property type="entry name" value="CHP02001"/>
</dbReference>
<organism evidence="2 3">
    <name type="scientific">Acinetobacter bohemicus</name>
    <dbReference type="NCBI Taxonomy" id="1435036"/>
    <lineage>
        <taxon>Bacteria</taxon>
        <taxon>Pseudomonadati</taxon>
        <taxon>Pseudomonadota</taxon>
        <taxon>Gammaproteobacteria</taxon>
        <taxon>Moraxellales</taxon>
        <taxon>Moraxellaceae</taxon>
        <taxon>Acinetobacter</taxon>
    </lineage>
</organism>
<dbReference type="EMBL" id="FOZU01000019">
    <property type="protein sequence ID" value="SFT05736.1"/>
    <property type="molecule type" value="Genomic_DNA"/>
</dbReference>
<proteinExistence type="predicted"/>
<keyword evidence="1" id="KW-0732">Signal</keyword>
<reference evidence="3" key="1">
    <citation type="submission" date="2016-10" db="EMBL/GenBank/DDBJ databases">
        <authorList>
            <person name="Varghese N."/>
            <person name="Submissions S."/>
        </authorList>
    </citation>
    <scope>NUCLEOTIDE SEQUENCE [LARGE SCALE GENOMIC DNA]</scope>
    <source>
        <strain evidence="3">ANC 5076</strain>
    </source>
</reference>
<dbReference type="Proteomes" id="UP000182827">
    <property type="component" value="Unassembled WGS sequence"/>
</dbReference>
<dbReference type="RefSeq" id="WP_074946945.1">
    <property type="nucleotide sequence ID" value="NZ_FOZU01000019.1"/>
</dbReference>
<feature type="chain" id="PRO_5010275079" evidence="1">
    <location>
        <begin position="24"/>
        <end position="258"/>
    </location>
</feature>
<gene>
    <name evidence="2" type="ORF">SAMN05444586_10191</name>
</gene>
<protein>
    <submittedName>
        <fullName evidence="2">Uncharacterized protein</fullName>
    </submittedName>
</protein>
<keyword evidence="3" id="KW-1185">Reference proteome</keyword>
<evidence type="ECO:0000313" key="2">
    <source>
        <dbReference type="EMBL" id="SFT05736.1"/>
    </source>
</evidence>
<dbReference type="Pfam" id="PF09694">
    <property type="entry name" value="Gcw_chp"/>
    <property type="match status" value="1"/>
</dbReference>
<name>A0A1I6UWE5_9GAMM</name>
<evidence type="ECO:0000256" key="1">
    <source>
        <dbReference type="SAM" id="SignalP"/>
    </source>
</evidence>
<sequence>MHQKSHKITLFLLLSMSAMSAFAEEQIISATAGQLTGSFAVVNKYIYRGGVENDDVALQAGIEYAHHNGVAIGYWGSTLDYDPSDDSETKDHGFEHNFYLAYAQKINQDWHYKVQTTAYYYQDGGTVYADNGDARKTTALDVLGELAYKNLTLGAVVMLTDVSFANAGDVYLNARYRYALAQNFMLNSSVGASIYNSSRDDSMMATQNKIVFNEARIGVSKEIPNMAVTASLDYVVGGKDRFETNFDDQVVLGLNFNF</sequence>
<evidence type="ECO:0000313" key="3">
    <source>
        <dbReference type="Proteomes" id="UP000182827"/>
    </source>
</evidence>
<dbReference type="NCBIfam" id="TIGR02001">
    <property type="entry name" value="gcw_chp"/>
    <property type="match status" value="1"/>
</dbReference>
<dbReference type="AlphaFoldDB" id="A0A1I6UWE5"/>